<feature type="region of interest" description="Disordered" evidence="1">
    <location>
        <begin position="179"/>
        <end position="214"/>
    </location>
</feature>
<feature type="region of interest" description="Disordered" evidence="1">
    <location>
        <begin position="246"/>
        <end position="311"/>
    </location>
</feature>
<organism evidence="2 3">
    <name type="scientific">Phytophthora megakarya</name>
    <dbReference type="NCBI Taxonomy" id="4795"/>
    <lineage>
        <taxon>Eukaryota</taxon>
        <taxon>Sar</taxon>
        <taxon>Stramenopiles</taxon>
        <taxon>Oomycota</taxon>
        <taxon>Peronosporomycetes</taxon>
        <taxon>Peronosporales</taxon>
        <taxon>Peronosporaceae</taxon>
        <taxon>Phytophthora</taxon>
    </lineage>
</organism>
<feature type="compositionally biased region" description="Polar residues" evidence="1">
    <location>
        <begin position="193"/>
        <end position="210"/>
    </location>
</feature>
<reference evidence="3" key="1">
    <citation type="submission" date="2017-03" db="EMBL/GenBank/DDBJ databases">
        <title>Phytopthora megakarya and P. palmivora, two closely related causual agents of cacao black pod achieved similar genome size and gene model numbers by different mechanisms.</title>
        <authorList>
            <person name="Ali S."/>
            <person name="Shao J."/>
            <person name="Larry D.J."/>
            <person name="Kronmiller B."/>
            <person name="Shen D."/>
            <person name="Strem M.D."/>
            <person name="Melnick R.L."/>
            <person name="Guiltinan M.J."/>
            <person name="Tyler B.M."/>
            <person name="Meinhardt L.W."/>
            <person name="Bailey B.A."/>
        </authorList>
    </citation>
    <scope>NUCLEOTIDE SEQUENCE [LARGE SCALE GENOMIC DNA]</scope>
    <source>
        <strain evidence="3">zdho120</strain>
    </source>
</reference>
<sequence length="931" mass="103613">MHRAEKASSKICRAREVEKAQEVHRKKITGVKSHLHGIIPKSIVSRSSTSFHLRPTRSTTGNVFDAIQRKHSLDEFQRSLAKMEEFRGVAPVPGLGSDDIVKIHHGNVAAPPTVSRRKSLNAPFRTRRLKEIKVDNAEVYNRIRKCVSHYSNDDLRRDWQKNVAYLSSISEFPNTVASRRKQRSTCTDESRSCFGSSPRQPGLLSTTSHPESLPRIPAVAHPIKSIPSPPKKLQLNMTPGFRSLRKAMPQQPSLPPIPTPHSSLDVNGGPEVSSNTNNHVQSPRRERSTCPSNPGMDDHFTENTSGRSSTAVAPTKFVGDLCVKKPESENSGDAKYQLLKTGRFVGGTYLVLTVLCGDGVTNPYGFDVFAYNGELQCEYKLSITKAMTHELLDKSSSSSLAAETAAAAGTNLSMPEIARRICDHISFALLGTDQGEMIFLVPSLSRKIDQAMRFDASPGLVAFCLHQCVEITSVEVQNNGSIGNTKKRAHVFALTHPVRLPSNTKTKIDEDVELAIRFQVFDSLPTSRCTSLASESGTVLKVEAGVDDLYSLLFDSAKGQKRTLSMERMAIAAIQHLHIISVPSNDPDTLRNELILNSHINTQLQPCPSRSISTATLKKKRSRQHFLHSTSQIFTMPIRNHILIQSGLVWRNCYLLAEVALDAVEEDIHTEQWSDQTLRRKLIQDVNCDLIVSVFNSNSGRSTCRRISPQSLCSMFERLRISSFQTNIATGEDIREQHVCARYLVTFLQLDLDLFGHEVIVFPALEHTTTSDGNSEAPDNIVDEVTPPEEHAQEFLIRQKWEDGNISEGDERSDSSASHDEEANNEAEMSAGVERYNTDEEEEQDKADASYDSYTNHDEADNHEDFEDPQTKNGQNPAPDDHELTTRSQWRQGRKIHGHFCLLQGFFDNFTTPTTVVSIGSSGQLETSTIP</sequence>
<keyword evidence="3" id="KW-1185">Reference proteome</keyword>
<dbReference type="AlphaFoldDB" id="A0A225W5R2"/>
<comment type="caution">
    <text evidence="2">The sequence shown here is derived from an EMBL/GenBank/DDBJ whole genome shotgun (WGS) entry which is preliminary data.</text>
</comment>
<proteinExistence type="predicted"/>
<evidence type="ECO:0000313" key="3">
    <source>
        <dbReference type="Proteomes" id="UP000198211"/>
    </source>
</evidence>
<name>A0A225W5R2_9STRA</name>
<dbReference type="EMBL" id="NBNE01001676">
    <property type="protein sequence ID" value="OWZ13081.1"/>
    <property type="molecule type" value="Genomic_DNA"/>
</dbReference>
<accession>A0A225W5R2</accession>
<feature type="compositionally biased region" description="Basic and acidic residues" evidence="1">
    <location>
        <begin position="798"/>
        <end position="822"/>
    </location>
</feature>
<feature type="compositionally biased region" description="Polar residues" evidence="1">
    <location>
        <begin position="302"/>
        <end position="311"/>
    </location>
</feature>
<evidence type="ECO:0000256" key="1">
    <source>
        <dbReference type="SAM" id="MobiDB-lite"/>
    </source>
</evidence>
<dbReference type="Proteomes" id="UP000198211">
    <property type="component" value="Unassembled WGS sequence"/>
</dbReference>
<dbReference type="OrthoDB" id="2163395at2759"/>
<protein>
    <submittedName>
        <fullName evidence="2">Uncharacterized protein</fullName>
    </submittedName>
</protein>
<feature type="compositionally biased region" description="Polar residues" evidence="1">
    <location>
        <begin position="272"/>
        <end position="281"/>
    </location>
</feature>
<evidence type="ECO:0000313" key="2">
    <source>
        <dbReference type="EMBL" id="OWZ13081.1"/>
    </source>
</evidence>
<feature type="region of interest" description="Disordered" evidence="1">
    <location>
        <begin position="798"/>
        <end position="884"/>
    </location>
</feature>
<gene>
    <name evidence="2" type="ORF">PHMEG_00013659</name>
</gene>